<dbReference type="InterPro" id="IPR036961">
    <property type="entry name" value="Kinesin_motor_dom_sf"/>
</dbReference>
<evidence type="ECO:0000256" key="4">
    <source>
        <dbReference type="ARBA" id="ARBA00023175"/>
    </source>
</evidence>
<dbReference type="GO" id="GO:0005874">
    <property type="term" value="C:microtubule"/>
    <property type="evidence" value="ECO:0007669"/>
    <property type="project" value="UniProtKB-KW"/>
</dbReference>
<evidence type="ECO:0000313" key="10">
    <source>
        <dbReference type="EMBL" id="KAG9392702.1"/>
    </source>
</evidence>
<dbReference type="PROSITE" id="PS50067">
    <property type="entry name" value="KINESIN_MOTOR_2"/>
    <property type="match status" value="1"/>
</dbReference>
<dbReference type="GO" id="GO:0008017">
    <property type="term" value="F:microtubule binding"/>
    <property type="evidence" value="ECO:0007669"/>
    <property type="project" value="InterPro"/>
</dbReference>
<feature type="region of interest" description="Disordered" evidence="8">
    <location>
        <begin position="773"/>
        <end position="813"/>
    </location>
</feature>
<evidence type="ECO:0000256" key="7">
    <source>
        <dbReference type="SAM" id="Coils"/>
    </source>
</evidence>
<proteinExistence type="inferred from homology"/>
<feature type="compositionally biased region" description="Pro residues" evidence="8">
    <location>
        <begin position="699"/>
        <end position="709"/>
    </location>
</feature>
<sequence length="830" mass="91623">MQPMASRNNSRASTPRIRRGDSVVALDQVKNLTNAGIATSPENVKVVVRVRPPNNRETTLDVVAEADEPNTIHVRQVTKTFDRVFGPGSKQSQVYNDVASNSVSAVLDGFNSTIIAYGQTGTGKTYTMTGGGAEVDLNSPTSVPEEHVADSVEDSAGIIPRAASHIFRFVQDKLDEVEINVYCSYCEIYNERLFDLLYLRDSDHDLPGHLGPGIVSVLPTAASNGTRAALSALQQLEIREDKERGIFVQGLTEVLCSSVQDVLSLIAQGVKNRAVRATDYNAWSSRSHSIFQLIVESRPIDGREPIITRSKLNLVDLAGSEKWRTHMEMQVDRIAELTAINQSLSTLGKCIHALTQAGRSHIPFRDSKLTRLLADSLGGNAKTVFIVTVSPSVLNEEETLSTVKFADRAKRVVTHVKRNEVLDGTMLIKRYEAEIHRLRTLLSKGGVAEDSQRLAASEEENLRLREENSRLTRQLYLVREENRALAASQGGGDPTAVRNEFLEHRVQQMEAERYDLLARISDGDSFRGWVDSLKIDRAQQSVSAEQKLSLMERSLASQSAELQHTKKLFVREVRALQDELSKKTQLLLSAETDLAKARRTAVRVSPRGEAVLPTDQVERVSRSVRSRLAKAVRRYDEDGRLAGLAEDVCNQAAAALYSLYAEHESVVKQLMPAAQPLPPPNLDDLRRMVRSIEETADHPPSPRPPPARPPHQTMGAVGSEGGRPMSPRETHVSPRREAKPQSIAQSLDRFFHESPRPAKAGGDRPESALKRLQHLNSLLANPPSDRKILPPPPGPSTGGGEPEQLRRVLDRLGPDRLAEFAKKLKQAETA</sequence>
<evidence type="ECO:0000256" key="5">
    <source>
        <dbReference type="PROSITE-ProRule" id="PRU00283"/>
    </source>
</evidence>
<comment type="similarity">
    <text evidence="5 6">Belongs to the TRAFAC class myosin-kinesin ATPase superfamily. Kinesin family.</text>
</comment>
<dbReference type="PANTHER" id="PTHR47968:SF75">
    <property type="entry name" value="CENTROMERE-ASSOCIATED PROTEIN E"/>
    <property type="match status" value="1"/>
</dbReference>
<dbReference type="Pfam" id="PF00225">
    <property type="entry name" value="Kinesin"/>
    <property type="match status" value="1"/>
</dbReference>
<gene>
    <name evidence="10" type="ORF">J8273_5960</name>
</gene>
<dbReference type="SUPFAM" id="SSF52540">
    <property type="entry name" value="P-loop containing nucleoside triphosphate hydrolases"/>
    <property type="match status" value="1"/>
</dbReference>
<feature type="compositionally biased region" description="Basic and acidic residues" evidence="8">
    <location>
        <begin position="726"/>
        <end position="739"/>
    </location>
</feature>
<dbReference type="Gene3D" id="3.40.850.10">
    <property type="entry name" value="Kinesin motor domain"/>
    <property type="match status" value="1"/>
</dbReference>
<comment type="caution">
    <text evidence="10">The sequence shown here is derived from an EMBL/GenBank/DDBJ whole genome shotgun (WGS) entry which is preliminary data.</text>
</comment>
<feature type="coiled-coil region" evidence="7">
    <location>
        <begin position="447"/>
        <end position="474"/>
    </location>
</feature>
<dbReference type="EMBL" id="JAHDYR010000034">
    <property type="protein sequence ID" value="KAG9392702.1"/>
    <property type="molecule type" value="Genomic_DNA"/>
</dbReference>
<evidence type="ECO:0000256" key="2">
    <source>
        <dbReference type="ARBA" id="ARBA00022840"/>
    </source>
</evidence>
<keyword evidence="6" id="KW-0493">Microtubule</keyword>
<name>A0A8J6B4G0_9EUKA</name>
<dbReference type="OrthoDB" id="123929at2759"/>
<keyword evidence="1 5" id="KW-0547">Nucleotide-binding</keyword>
<evidence type="ECO:0000259" key="9">
    <source>
        <dbReference type="PROSITE" id="PS50067"/>
    </source>
</evidence>
<protein>
    <recommendedName>
        <fullName evidence="6">Kinesin-like protein</fullName>
    </recommendedName>
</protein>
<feature type="compositionally biased region" description="Basic and acidic residues" evidence="8">
    <location>
        <begin position="803"/>
        <end position="813"/>
    </location>
</feature>
<dbReference type="InterPro" id="IPR001752">
    <property type="entry name" value="Kinesin_motor_dom"/>
</dbReference>
<evidence type="ECO:0000256" key="8">
    <source>
        <dbReference type="SAM" id="MobiDB-lite"/>
    </source>
</evidence>
<dbReference type="Proteomes" id="UP000717585">
    <property type="component" value="Unassembled WGS sequence"/>
</dbReference>
<feature type="compositionally biased region" description="Polar residues" evidence="8">
    <location>
        <begin position="1"/>
        <end position="13"/>
    </location>
</feature>
<dbReference type="CDD" id="cd00106">
    <property type="entry name" value="KISc"/>
    <property type="match status" value="1"/>
</dbReference>
<dbReference type="PROSITE" id="PS00411">
    <property type="entry name" value="KINESIN_MOTOR_1"/>
    <property type="match status" value="1"/>
</dbReference>
<dbReference type="GO" id="GO:0003777">
    <property type="term" value="F:microtubule motor activity"/>
    <property type="evidence" value="ECO:0007669"/>
    <property type="project" value="InterPro"/>
</dbReference>
<feature type="domain" description="Kinesin motor" evidence="9">
    <location>
        <begin position="43"/>
        <end position="412"/>
    </location>
</feature>
<keyword evidence="4 5" id="KW-0505">Motor protein</keyword>
<dbReference type="GO" id="GO:0007018">
    <property type="term" value="P:microtubule-based movement"/>
    <property type="evidence" value="ECO:0007669"/>
    <property type="project" value="InterPro"/>
</dbReference>
<dbReference type="InterPro" id="IPR027417">
    <property type="entry name" value="P-loop_NTPase"/>
</dbReference>
<evidence type="ECO:0000256" key="3">
    <source>
        <dbReference type="ARBA" id="ARBA00023054"/>
    </source>
</evidence>
<feature type="region of interest" description="Disordered" evidence="8">
    <location>
        <begin position="694"/>
        <end position="742"/>
    </location>
</feature>
<organism evidence="10 11">
    <name type="scientific">Carpediemonas membranifera</name>
    <dbReference type="NCBI Taxonomy" id="201153"/>
    <lineage>
        <taxon>Eukaryota</taxon>
        <taxon>Metamonada</taxon>
        <taxon>Carpediemonas-like organisms</taxon>
        <taxon>Carpediemonas</taxon>
    </lineage>
</organism>
<dbReference type="InterPro" id="IPR027640">
    <property type="entry name" value="Kinesin-like_fam"/>
</dbReference>
<accession>A0A8J6B4G0</accession>
<keyword evidence="11" id="KW-1185">Reference proteome</keyword>
<keyword evidence="2 5" id="KW-0067">ATP-binding</keyword>
<dbReference type="AlphaFoldDB" id="A0A8J6B4G0"/>
<dbReference type="PANTHER" id="PTHR47968">
    <property type="entry name" value="CENTROMERE PROTEIN E"/>
    <property type="match status" value="1"/>
</dbReference>
<dbReference type="GO" id="GO:0005524">
    <property type="term" value="F:ATP binding"/>
    <property type="evidence" value="ECO:0007669"/>
    <property type="project" value="UniProtKB-UniRule"/>
</dbReference>
<feature type="region of interest" description="Disordered" evidence="8">
    <location>
        <begin position="1"/>
        <end position="21"/>
    </location>
</feature>
<dbReference type="InterPro" id="IPR019821">
    <property type="entry name" value="Kinesin_motor_CS"/>
</dbReference>
<dbReference type="PRINTS" id="PR00380">
    <property type="entry name" value="KINESINHEAVY"/>
</dbReference>
<evidence type="ECO:0000256" key="6">
    <source>
        <dbReference type="RuleBase" id="RU000394"/>
    </source>
</evidence>
<evidence type="ECO:0000313" key="11">
    <source>
        <dbReference type="Proteomes" id="UP000717585"/>
    </source>
</evidence>
<dbReference type="SMART" id="SM00129">
    <property type="entry name" value="KISc"/>
    <property type="match status" value="1"/>
</dbReference>
<keyword evidence="3 7" id="KW-0175">Coiled coil</keyword>
<feature type="binding site" evidence="5">
    <location>
        <begin position="118"/>
        <end position="125"/>
    </location>
    <ligand>
        <name>ATP</name>
        <dbReference type="ChEBI" id="CHEBI:30616"/>
    </ligand>
</feature>
<evidence type="ECO:0000256" key="1">
    <source>
        <dbReference type="ARBA" id="ARBA00022741"/>
    </source>
</evidence>
<reference evidence="10" key="1">
    <citation type="submission" date="2021-05" db="EMBL/GenBank/DDBJ databases">
        <title>A free-living protist that lacks canonical eukaryotic 1 DNA replication and segregation systems.</title>
        <authorList>
            <person name="Salas-Leiva D.E."/>
            <person name="Tromer E.C."/>
            <person name="Curtis B.A."/>
            <person name="Jerlstrom-Hultqvist J."/>
            <person name="Kolisko M."/>
            <person name="Yi Z."/>
            <person name="Salas-Leiva J.S."/>
            <person name="Gallot-Lavallee L."/>
            <person name="Kops G.J.P.L."/>
            <person name="Archibald J.M."/>
            <person name="Simpson A.G.B."/>
            <person name="Roger A.J."/>
        </authorList>
    </citation>
    <scope>NUCLEOTIDE SEQUENCE</scope>
    <source>
        <strain evidence="10">BICM</strain>
    </source>
</reference>